<keyword evidence="1" id="KW-1133">Transmembrane helix</keyword>
<dbReference type="Pfam" id="PF04572">
    <property type="entry name" value="Gb3_synth"/>
    <property type="match status" value="1"/>
</dbReference>
<dbReference type="PANTHER" id="PTHR46781">
    <property type="entry name" value="ALPHA 1,4-GLYCOSYLTRANSFERASE FAMILY PROTEIN"/>
    <property type="match status" value="1"/>
</dbReference>
<dbReference type="EMBL" id="AWUE01020856">
    <property type="protein sequence ID" value="OMO65138.1"/>
    <property type="molecule type" value="Genomic_DNA"/>
</dbReference>
<dbReference type="InterPro" id="IPR029044">
    <property type="entry name" value="Nucleotide-diphossugar_trans"/>
</dbReference>
<keyword evidence="4" id="KW-1185">Reference proteome</keyword>
<feature type="transmembrane region" description="Helical" evidence="1">
    <location>
        <begin position="20"/>
        <end position="49"/>
    </location>
</feature>
<dbReference type="Pfam" id="PF04488">
    <property type="entry name" value="Gly_transf_sug"/>
    <property type="match status" value="1"/>
</dbReference>
<gene>
    <name evidence="3" type="ORF">COLO4_31512</name>
</gene>
<accession>A0A1R3H457</accession>
<protein>
    <recommendedName>
        <fullName evidence="2">Alpha 1,4-glycosyltransferase domain-containing protein</fullName>
    </recommendedName>
</protein>
<evidence type="ECO:0000259" key="2">
    <source>
        <dbReference type="Pfam" id="PF04572"/>
    </source>
</evidence>
<evidence type="ECO:0000313" key="4">
    <source>
        <dbReference type="Proteomes" id="UP000187203"/>
    </source>
</evidence>
<dbReference type="InterPro" id="IPR007652">
    <property type="entry name" value="A1-4-GlycosylTfrase_dom"/>
</dbReference>
<dbReference type="InterPro" id="IPR044789">
    <property type="entry name" value="Put_A1-4-GlycosylTfrase_plant"/>
</dbReference>
<proteinExistence type="predicted"/>
<name>A0A1R3H457_9ROSI</name>
<dbReference type="AlphaFoldDB" id="A0A1R3H457"/>
<sequence length="459" mass="52402">MMIQMTKLHHHLEHVKGSVFGFVCLLPTSLLALFMLILLACNGFSVFYLNLPVPAKPSPEPANLLLPENLPADKTVTKLASSVMYAVKEENLPVILKTHFPLLQKPNLSTVKEENLPVIQKTHFPPLQKPNVSTVPFVRPRRSRSSRQILRILRSGKKAKSFSSKVHDFFQNSKCKSRFFMTWISTVELPGDRELLAIESVFKSHPKACLVIVSNLLDSKRGNFVLKPFLDKGFKIIAVNPDFDFIFKNTHAELWFNQLKKGNVNPGEIALGQNLSNLLRLALLYKYGGIYLDTDIIVLKSLNKLRNVIGAQSMNPETKNWTRLNNAVLIFDKQHPLLYKFIQEFALTFDGNKWGHNGPYLVSRVVARVSGRPGFNFTVLPPWTFYPVDWSRIQSFFQGPRDEVHSKWLQNKLEQIRRQSFAVHLWNRQSSNVRVEEGSILHHIVSDCCIFCNSSKSSL</sequence>
<dbReference type="SUPFAM" id="SSF53448">
    <property type="entry name" value="Nucleotide-diphospho-sugar transferases"/>
    <property type="match status" value="1"/>
</dbReference>
<organism evidence="3 4">
    <name type="scientific">Corchorus olitorius</name>
    <dbReference type="NCBI Taxonomy" id="93759"/>
    <lineage>
        <taxon>Eukaryota</taxon>
        <taxon>Viridiplantae</taxon>
        <taxon>Streptophyta</taxon>
        <taxon>Embryophyta</taxon>
        <taxon>Tracheophyta</taxon>
        <taxon>Spermatophyta</taxon>
        <taxon>Magnoliopsida</taxon>
        <taxon>eudicotyledons</taxon>
        <taxon>Gunneridae</taxon>
        <taxon>Pentapetalae</taxon>
        <taxon>rosids</taxon>
        <taxon>malvids</taxon>
        <taxon>Malvales</taxon>
        <taxon>Malvaceae</taxon>
        <taxon>Grewioideae</taxon>
        <taxon>Apeibeae</taxon>
        <taxon>Corchorus</taxon>
    </lineage>
</organism>
<dbReference type="STRING" id="93759.A0A1R3H457"/>
<comment type="caution">
    <text evidence="3">The sequence shown here is derived from an EMBL/GenBank/DDBJ whole genome shotgun (WGS) entry which is preliminary data.</text>
</comment>
<reference evidence="4" key="1">
    <citation type="submission" date="2013-09" db="EMBL/GenBank/DDBJ databases">
        <title>Corchorus olitorius genome sequencing.</title>
        <authorList>
            <person name="Alam M."/>
            <person name="Haque M.S."/>
            <person name="Islam M.S."/>
            <person name="Emdad E.M."/>
            <person name="Islam M.M."/>
            <person name="Ahmed B."/>
            <person name="Halim A."/>
            <person name="Hossen Q.M.M."/>
            <person name="Hossain M.Z."/>
            <person name="Ahmed R."/>
            <person name="Khan M.M."/>
            <person name="Islam R."/>
            <person name="Rashid M.M."/>
            <person name="Khan S.A."/>
            <person name="Rahman M.S."/>
            <person name="Alam M."/>
            <person name="Yahiya A.S."/>
            <person name="Khan M.S."/>
            <person name="Azam M.S."/>
            <person name="Haque T."/>
            <person name="Lashkar M.Z.H."/>
            <person name="Akhand A.I."/>
            <person name="Morshed G."/>
            <person name="Roy S."/>
            <person name="Uddin K.S."/>
            <person name="Rabeya T."/>
            <person name="Hossain A.S."/>
            <person name="Chowdhury A."/>
            <person name="Snigdha A.R."/>
            <person name="Mortoza M.S."/>
            <person name="Matin S.A."/>
            <person name="Hoque S.M.E."/>
            <person name="Islam M.K."/>
            <person name="Roy D.K."/>
            <person name="Haider R."/>
            <person name="Moosa M.M."/>
            <person name="Elias S.M."/>
            <person name="Hasan A.M."/>
            <person name="Jahan S."/>
            <person name="Shafiuddin M."/>
            <person name="Mahmood N."/>
            <person name="Shommy N.S."/>
        </authorList>
    </citation>
    <scope>NUCLEOTIDE SEQUENCE [LARGE SCALE GENOMIC DNA]</scope>
    <source>
        <strain evidence="4">cv. O-4</strain>
    </source>
</reference>
<feature type="domain" description="Alpha 1,4-glycosyltransferase" evidence="2">
    <location>
        <begin position="331"/>
        <end position="454"/>
    </location>
</feature>
<evidence type="ECO:0000313" key="3">
    <source>
        <dbReference type="EMBL" id="OMO65138.1"/>
    </source>
</evidence>
<keyword evidence="1" id="KW-0472">Membrane</keyword>
<evidence type="ECO:0000256" key="1">
    <source>
        <dbReference type="SAM" id="Phobius"/>
    </source>
</evidence>
<dbReference type="InterPro" id="IPR007577">
    <property type="entry name" value="GlycoTrfase_DXD_sugar-bd_CS"/>
</dbReference>
<dbReference type="PANTHER" id="PTHR46781:SF5">
    <property type="entry name" value="ALPHA 1,4-GLYCOSYLTRANSFERASE FAMILY PROTEIN"/>
    <property type="match status" value="1"/>
</dbReference>
<dbReference type="OrthoDB" id="409543at2759"/>
<dbReference type="Gene3D" id="3.90.550.20">
    <property type="match status" value="1"/>
</dbReference>
<keyword evidence="1" id="KW-0812">Transmembrane</keyword>
<dbReference type="Proteomes" id="UP000187203">
    <property type="component" value="Unassembled WGS sequence"/>
</dbReference>